<sequence length="70" mass="7789">MNPCSYLKLVGAMQPSIRLQEPLESMPFGRSLYCVIGWGSTDSIWASVDAGRRVLGRQRFCCHAAHCVKC</sequence>
<accession>A0A5N6YS88</accession>
<feature type="non-terminal residue" evidence="1">
    <location>
        <position position="70"/>
    </location>
</feature>
<organism evidence="1 2">
    <name type="scientific">Aspergillus coremiiformis</name>
    <dbReference type="NCBI Taxonomy" id="138285"/>
    <lineage>
        <taxon>Eukaryota</taxon>
        <taxon>Fungi</taxon>
        <taxon>Dikarya</taxon>
        <taxon>Ascomycota</taxon>
        <taxon>Pezizomycotina</taxon>
        <taxon>Eurotiomycetes</taxon>
        <taxon>Eurotiomycetidae</taxon>
        <taxon>Eurotiales</taxon>
        <taxon>Aspergillaceae</taxon>
        <taxon>Aspergillus</taxon>
        <taxon>Aspergillus subgen. Circumdati</taxon>
    </lineage>
</organism>
<dbReference type="EMBL" id="ML739533">
    <property type="protein sequence ID" value="KAE8348362.1"/>
    <property type="molecule type" value="Genomic_DNA"/>
</dbReference>
<dbReference type="Proteomes" id="UP000327118">
    <property type="component" value="Unassembled WGS sequence"/>
</dbReference>
<evidence type="ECO:0000313" key="1">
    <source>
        <dbReference type="EMBL" id="KAE8348362.1"/>
    </source>
</evidence>
<reference evidence="2" key="1">
    <citation type="submission" date="2019-04" db="EMBL/GenBank/DDBJ databases">
        <title>Friends and foes A comparative genomics studyof 23 Aspergillus species from section Flavi.</title>
        <authorList>
            <consortium name="DOE Joint Genome Institute"/>
            <person name="Kjaerbolling I."/>
            <person name="Vesth T."/>
            <person name="Frisvad J.C."/>
            <person name="Nybo J.L."/>
            <person name="Theobald S."/>
            <person name="Kildgaard S."/>
            <person name="Isbrandt T."/>
            <person name="Kuo A."/>
            <person name="Sato A."/>
            <person name="Lyhne E.K."/>
            <person name="Kogle M.E."/>
            <person name="Wiebenga A."/>
            <person name="Kun R.S."/>
            <person name="Lubbers R.J."/>
            <person name="Makela M.R."/>
            <person name="Barry K."/>
            <person name="Chovatia M."/>
            <person name="Clum A."/>
            <person name="Daum C."/>
            <person name="Haridas S."/>
            <person name="He G."/>
            <person name="LaButti K."/>
            <person name="Lipzen A."/>
            <person name="Mondo S."/>
            <person name="Riley R."/>
            <person name="Salamov A."/>
            <person name="Simmons B.A."/>
            <person name="Magnuson J.K."/>
            <person name="Henrissat B."/>
            <person name="Mortensen U.H."/>
            <person name="Larsen T.O."/>
            <person name="Devries R.P."/>
            <person name="Grigoriev I.V."/>
            <person name="Machida M."/>
            <person name="Baker S.E."/>
            <person name="Andersen M.R."/>
        </authorList>
    </citation>
    <scope>NUCLEOTIDE SEQUENCE [LARGE SCALE GENOMIC DNA]</scope>
    <source>
        <strain evidence="2">CBS 553.77</strain>
    </source>
</reference>
<gene>
    <name evidence="1" type="ORF">BDV28DRAFT_143669</name>
</gene>
<name>A0A5N6YS88_9EURO</name>
<protein>
    <submittedName>
        <fullName evidence="1">Uncharacterized protein</fullName>
    </submittedName>
</protein>
<dbReference type="AlphaFoldDB" id="A0A5N6YS88"/>
<keyword evidence="2" id="KW-1185">Reference proteome</keyword>
<evidence type="ECO:0000313" key="2">
    <source>
        <dbReference type="Proteomes" id="UP000327118"/>
    </source>
</evidence>
<proteinExistence type="predicted"/>